<keyword evidence="1" id="KW-0175">Coiled coil</keyword>
<feature type="compositionally biased region" description="Acidic residues" evidence="2">
    <location>
        <begin position="11"/>
        <end position="26"/>
    </location>
</feature>
<evidence type="ECO:0000313" key="4">
    <source>
        <dbReference type="EMBL" id="CAE8582833.1"/>
    </source>
</evidence>
<evidence type="ECO:0000256" key="1">
    <source>
        <dbReference type="SAM" id="Coils"/>
    </source>
</evidence>
<dbReference type="EMBL" id="CAJNNV010000507">
    <property type="protein sequence ID" value="CAE8582833.1"/>
    <property type="molecule type" value="Genomic_DNA"/>
</dbReference>
<dbReference type="AlphaFoldDB" id="A0A813D8M5"/>
<dbReference type="InterPro" id="IPR027012">
    <property type="entry name" value="Enkurin_dom"/>
</dbReference>
<evidence type="ECO:0000313" key="5">
    <source>
        <dbReference type="Proteomes" id="UP000654075"/>
    </source>
</evidence>
<keyword evidence="5" id="KW-1185">Reference proteome</keyword>
<sequence>MGEDARIVSDAAEDQESEKDQAEEAEASPGGSHPRYDRLPTWVEEPDELEGDDDYDDEVRATDAVSRVGAIISQATDQLGESPSPDQVDYAEIPSPSRGGRGQARARPMGTGAERAPHRGAEIAQALLLAPRCPEDVRSYASRRGHGRVPDCLVDFQEELEDEQQYIESLAEPLEAPERYVRLLASSEKDLLIRGLKQQFARATASFLKVAAKSRSRAKLEEELSRIRQDIDNLSRPYIFVEADR</sequence>
<protein>
    <recommendedName>
        <fullName evidence="3">Enkurin domain-containing protein</fullName>
    </recommendedName>
</protein>
<feature type="compositionally biased region" description="Polar residues" evidence="2">
    <location>
        <begin position="73"/>
        <end position="85"/>
    </location>
</feature>
<gene>
    <name evidence="4" type="ORF">PGLA1383_LOCUS1821</name>
</gene>
<comment type="caution">
    <text evidence="4">The sequence shown here is derived from an EMBL/GenBank/DDBJ whole genome shotgun (WGS) entry which is preliminary data.</text>
</comment>
<name>A0A813D8M5_POLGL</name>
<dbReference type="Proteomes" id="UP000654075">
    <property type="component" value="Unassembled WGS sequence"/>
</dbReference>
<dbReference type="Pfam" id="PF13864">
    <property type="entry name" value="Enkurin"/>
    <property type="match status" value="1"/>
</dbReference>
<evidence type="ECO:0000259" key="3">
    <source>
        <dbReference type="Pfam" id="PF13864"/>
    </source>
</evidence>
<feature type="region of interest" description="Disordered" evidence="2">
    <location>
        <begin position="1"/>
        <end position="58"/>
    </location>
</feature>
<feature type="coiled-coil region" evidence="1">
    <location>
        <begin position="210"/>
        <end position="237"/>
    </location>
</feature>
<dbReference type="OrthoDB" id="492761at2759"/>
<evidence type="ECO:0000256" key="2">
    <source>
        <dbReference type="SAM" id="MobiDB-lite"/>
    </source>
</evidence>
<feature type="region of interest" description="Disordered" evidence="2">
    <location>
        <begin position="72"/>
        <end position="117"/>
    </location>
</feature>
<dbReference type="OMA" id="TAKINKP"/>
<organism evidence="4 5">
    <name type="scientific">Polarella glacialis</name>
    <name type="common">Dinoflagellate</name>
    <dbReference type="NCBI Taxonomy" id="89957"/>
    <lineage>
        <taxon>Eukaryota</taxon>
        <taxon>Sar</taxon>
        <taxon>Alveolata</taxon>
        <taxon>Dinophyceae</taxon>
        <taxon>Suessiales</taxon>
        <taxon>Suessiaceae</taxon>
        <taxon>Polarella</taxon>
    </lineage>
</organism>
<accession>A0A813D8M5</accession>
<proteinExistence type="predicted"/>
<feature type="domain" description="Enkurin" evidence="3">
    <location>
        <begin position="147"/>
        <end position="237"/>
    </location>
</feature>
<reference evidence="4" key="1">
    <citation type="submission" date="2021-02" db="EMBL/GenBank/DDBJ databases">
        <authorList>
            <person name="Dougan E. K."/>
            <person name="Rhodes N."/>
            <person name="Thang M."/>
            <person name="Chan C."/>
        </authorList>
    </citation>
    <scope>NUCLEOTIDE SEQUENCE</scope>
</reference>
<feature type="compositionally biased region" description="Acidic residues" evidence="2">
    <location>
        <begin position="44"/>
        <end position="57"/>
    </location>
</feature>